<feature type="compositionally biased region" description="Acidic residues" evidence="1">
    <location>
        <begin position="340"/>
        <end position="360"/>
    </location>
</feature>
<dbReference type="Proteomes" id="UP000275078">
    <property type="component" value="Unassembled WGS sequence"/>
</dbReference>
<feature type="region of interest" description="Disordered" evidence="1">
    <location>
        <begin position="322"/>
        <end position="360"/>
    </location>
</feature>
<feature type="region of interest" description="Disordered" evidence="1">
    <location>
        <begin position="224"/>
        <end position="245"/>
    </location>
</feature>
<organism evidence="2 3">
    <name type="scientific">Ascobolus immersus RN42</name>
    <dbReference type="NCBI Taxonomy" id="1160509"/>
    <lineage>
        <taxon>Eukaryota</taxon>
        <taxon>Fungi</taxon>
        <taxon>Dikarya</taxon>
        <taxon>Ascomycota</taxon>
        <taxon>Pezizomycotina</taxon>
        <taxon>Pezizomycetes</taxon>
        <taxon>Pezizales</taxon>
        <taxon>Ascobolaceae</taxon>
        <taxon>Ascobolus</taxon>
    </lineage>
</organism>
<dbReference type="EMBL" id="ML119743">
    <property type="protein sequence ID" value="RPA76515.1"/>
    <property type="molecule type" value="Genomic_DNA"/>
</dbReference>
<evidence type="ECO:0000313" key="2">
    <source>
        <dbReference type="EMBL" id="RPA76515.1"/>
    </source>
</evidence>
<sequence length="360" mass="40768">MVTTFITLPNEIRLEIFKQIGSARDAVSFKNMDKTNRTIITPSFFSKFYLSVQEEEVLYDFAEPIDLAVSLFTGAGISDGELLTYFHKLWVPGTPVREARHQRMALRLIQIGVTNEKDYATYDESPAAIECREKWRRMTGGFIVVGLNYNSDLDEYSPNPKVHLSNITEKLHSIFQSVWKDVFREGKSAEEAADRFHGTAMFTNLIDVCTWDLSRLLTSAVDFGAEDDDSDDETESDDDAPAPELPKVDYYEFCKAGGHHMVRNMLNDISMIRRAFDLLSAKAPMTEEESSDEEYFGSDTDEYEAEEFEEEDEEVVEVVEVMEDEGEYSGAEVDGNVGEDYGEDSGEDGDEEGDEGEEEE</sequence>
<proteinExistence type="predicted"/>
<reference evidence="2 3" key="1">
    <citation type="journal article" date="2018" name="Nat. Ecol. Evol.">
        <title>Pezizomycetes genomes reveal the molecular basis of ectomycorrhizal truffle lifestyle.</title>
        <authorList>
            <person name="Murat C."/>
            <person name="Payen T."/>
            <person name="Noel B."/>
            <person name="Kuo A."/>
            <person name="Morin E."/>
            <person name="Chen J."/>
            <person name="Kohler A."/>
            <person name="Krizsan K."/>
            <person name="Balestrini R."/>
            <person name="Da Silva C."/>
            <person name="Montanini B."/>
            <person name="Hainaut M."/>
            <person name="Levati E."/>
            <person name="Barry K.W."/>
            <person name="Belfiori B."/>
            <person name="Cichocki N."/>
            <person name="Clum A."/>
            <person name="Dockter R.B."/>
            <person name="Fauchery L."/>
            <person name="Guy J."/>
            <person name="Iotti M."/>
            <person name="Le Tacon F."/>
            <person name="Lindquist E.A."/>
            <person name="Lipzen A."/>
            <person name="Malagnac F."/>
            <person name="Mello A."/>
            <person name="Molinier V."/>
            <person name="Miyauchi S."/>
            <person name="Poulain J."/>
            <person name="Riccioni C."/>
            <person name="Rubini A."/>
            <person name="Sitrit Y."/>
            <person name="Splivallo R."/>
            <person name="Traeger S."/>
            <person name="Wang M."/>
            <person name="Zifcakova L."/>
            <person name="Wipf D."/>
            <person name="Zambonelli A."/>
            <person name="Paolocci F."/>
            <person name="Nowrousian M."/>
            <person name="Ottonello S."/>
            <person name="Baldrian P."/>
            <person name="Spatafora J.W."/>
            <person name="Henrissat B."/>
            <person name="Nagy L.G."/>
            <person name="Aury J.M."/>
            <person name="Wincker P."/>
            <person name="Grigoriev I.V."/>
            <person name="Bonfante P."/>
            <person name="Martin F.M."/>
        </authorList>
    </citation>
    <scope>NUCLEOTIDE SEQUENCE [LARGE SCALE GENOMIC DNA]</scope>
    <source>
        <strain evidence="2 3">RN42</strain>
    </source>
</reference>
<feature type="region of interest" description="Disordered" evidence="1">
    <location>
        <begin position="283"/>
        <end position="302"/>
    </location>
</feature>
<keyword evidence="3" id="KW-1185">Reference proteome</keyword>
<protein>
    <submittedName>
        <fullName evidence="2">Uncharacterized protein</fullName>
    </submittedName>
</protein>
<gene>
    <name evidence="2" type="ORF">BJ508DRAFT_331069</name>
</gene>
<evidence type="ECO:0000256" key="1">
    <source>
        <dbReference type="SAM" id="MobiDB-lite"/>
    </source>
</evidence>
<feature type="compositionally biased region" description="Acidic residues" evidence="1">
    <location>
        <begin position="224"/>
        <end position="241"/>
    </location>
</feature>
<name>A0A3N4HRP4_ASCIM</name>
<feature type="compositionally biased region" description="Acidic residues" evidence="1">
    <location>
        <begin position="286"/>
        <end position="302"/>
    </location>
</feature>
<dbReference type="AlphaFoldDB" id="A0A3N4HRP4"/>
<evidence type="ECO:0000313" key="3">
    <source>
        <dbReference type="Proteomes" id="UP000275078"/>
    </source>
</evidence>
<accession>A0A3N4HRP4</accession>